<sequence length="114" mass="12385">MPCLALVQNLKFKSLENGAPLVEAFENQSWGKCGQWKTKSCDGGTFVAFVTRDRRYELGNNLARSIVVLWYVKHGEVYGCNGHAITLTSGLKGAVAGGVVGYSQIPEAIDAFMK</sequence>
<dbReference type="RefSeq" id="WP_164994276.1">
    <property type="nucleotide sequence ID" value="NZ_CP049055.1"/>
</dbReference>
<accession>A0A6G7GJ93</accession>
<proteinExistence type="predicted"/>
<protein>
    <submittedName>
        <fullName evidence="1">Uncharacterized protein</fullName>
    </submittedName>
</protein>
<organism evidence="1 2">
    <name type="scientific">Kuenenia stuttgartiensis</name>
    <dbReference type="NCBI Taxonomy" id="174633"/>
    <lineage>
        <taxon>Bacteria</taxon>
        <taxon>Pseudomonadati</taxon>
        <taxon>Planctomycetota</taxon>
        <taxon>Candidatus Brocadiia</taxon>
        <taxon>Candidatus Brocadiales</taxon>
        <taxon>Candidatus Brocadiaceae</taxon>
        <taxon>Candidatus Kuenenia</taxon>
    </lineage>
</organism>
<evidence type="ECO:0000313" key="1">
    <source>
        <dbReference type="EMBL" id="QII09414.1"/>
    </source>
</evidence>
<dbReference type="AlphaFoldDB" id="A0A6G7GJ93"/>
<dbReference type="EMBL" id="CP049055">
    <property type="protein sequence ID" value="QII09414.1"/>
    <property type="molecule type" value="Genomic_DNA"/>
</dbReference>
<reference evidence="1 2" key="1">
    <citation type="submission" date="2020-02" db="EMBL/GenBank/DDBJ databases">
        <title>Newly sequenced genome of strain CSTR1 showed variability in Candidatus Kuenenia stuttgartiensis genomes.</title>
        <authorList>
            <person name="Ding C."/>
            <person name="Adrian L."/>
        </authorList>
    </citation>
    <scope>NUCLEOTIDE SEQUENCE [LARGE SCALE GENOMIC DNA]</scope>
    <source>
        <strain evidence="1 2">CSTR1</strain>
    </source>
</reference>
<gene>
    <name evidence="1" type="ORF">KsCSTR_00350</name>
</gene>
<evidence type="ECO:0000313" key="2">
    <source>
        <dbReference type="Proteomes" id="UP000501926"/>
    </source>
</evidence>
<name>A0A6G7GJ93_KUEST</name>
<dbReference type="Proteomes" id="UP000501926">
    <property type="component" value="Chromosome"/>
</dbReference>